<dbReference type="SUPFAM" id="SSF81901">
    <property type="entry name" value="HCP-like"/>
    <property type="match status" value="1"/>
</dbReference>
<organism evidence="2 3">
    <name type="scientific">Mycena rosella</name>
    <name type="common">Pink bonnet</name>
    <name type="synonym">Agaricus rosellus</name>
    <dbReference type="NCBI Taxonomy" id="1033263"/>
    <lineage>
        <taxon>Eukaryota</taxon>
        <taxon>Fungi</taxon>
        <taxon>Dikarya</taxon>
        <taxon>Basidiomycota</taxon>
        <taxon>Agaricomycotina</taxon>
        <taxon>Agaricomycetes</taxon>
        <taxon>Agaricomycetidae</taxon>
        <taxon>Agaricales</taxon>
        <taxon>Marasmiineae</taxon>
        <taxon>Mycenaceae</taxon>
        <taxon>Mycena</taxon>
    </lineage>
</organism>
<dbReference type="Proteomes" id="UP001221757">
    <property type="component" value="Unassembled WGS sequence"/>
</dbReference>
<dbReference type="PANTHER" id="PTHR19959:SF119">
    <property type="entry name" value="FUNGAL LIPASE-LIKE DOMAIN-CONTAINING PROTEIN"/>
    <property type="match status" value="1"/>
</dbReference>
<reference evidence="2" key="1">
    <citation type="submission" date="2023-03" db="EMBL/GenBank/DDBJ databases">
        <title>Massive genome expansion in bonnet fungi (Mycena s.s.) driven by repeated elements and novel gene families across ecological guilds.</title>
        <authorList>
            <consortium name="Lawrence Berkeley National Laboratory"/>
            <person name="Harder C.B."/>
            <person name="Miyauchi S."/>
            <person name="Viragh M."/>
            <person name="Kuo A."/>
            <person name="Thoen E."/>
            <person name="Andreopoulos B."/>
            <person name="Lu D."/>
            <person name="Skrede I."/>
            <person name="Drula E."/>
            <person name="Henrissat B."/>
            <person name="Morin E."/>
            <person name="Kohler A."/>
            <person name="Barry K."/>
            <person name="LaButti K."/>
            <person name="Morin E."/>
            <person name="Salamov A."/>
            <person name="Lipzen A."/>
            <person name="Mereny Z."/>
            <person name="Hegedus B."/>
            <person name="Baldrian P."/>
            <person name="Stursova M."/>
            <person name="Weitz H."/>
            <person name="Taylor A."/>
            <person name="Grigoriev I.V."/>
            <person name="Nagy L.G."/>
            <person name="Martin F."/>
            <person name="Kauserud H."/>
        </authorList>
    </citation>
    <scope>NUCLEOTIDE SEQUENCE</scope>
    <source>
        <strain evidence="2">CBHHK067</strain>
    </source>
</reference>
<feature type="domain" description="CHAT" evidence="1">
    <location>
        <begin position="1250"/>
        <end position="1525"/>
    </location>
</feature>
<gene>
    <name evidence="2" type="ORF">B0H17DRAFT_1061120</name>
</gene>
<dbReference type="PANTHER" id="PTHR19959">
    <property type="entry name" value="KINESIN LIGHT CHAIN"/>
    <property type="match status" value="1"/>
</dbReference>
<dbReference type="EMBL" id="JARKIE010000050">
    <property type="protein sequence ID" value="KAJ7692766.1"/>
    <property type="molecule type" value="Genomic_DNA"/>
</dbReference>
<protein>
    <submittedName>
        <fullName evidence="2">CHAT domain-containing protein</fullName>
    </submittedName>
</protein>
<name>A0AAD7GFW1_MYCRO</name>
<dbReference type="SMART" id="SM00028">
    <property type="entry name" value="TPR"/>
    <property type="match status" value="6"/>
</dbReference>
<dbReference type="SUPFAM" id="SSF48452">
    <property type="entry name" value="TPR-like"/>
    <property type="match status" value="1"/>
</dbReference>
<dbReference type="InterPro" id="IPR019734">
    <property type="entry name" value="TPR_rpt"/>
</dbReference>
<dbReference type="Gene3D" id="1.25.40.10">
    <property type="entry name" value="Tetratricopeptide repeat domain"/>
    <property type="match status" value="5"/>
</dbReference>
<proteinExistence type="predicted"/>
<dbReference type="InterPro" id="IPR011990">
    <property type="entry name" value="TPR-like_helical_dom_sf"/>
</dbReference>
<keyword evidence="3" id="KW-1185">Reference proteome</keyword>
<dbReference type="InterPro" id="IPR024983">
    <property type="entry name" value="CHAT_dom"/>
</dbReference>
<comment type="caution">
    <text evidence="2">The sequence shown here is derived from an EMBL/GenBank/DDBJ whole genome shotgun (WGS) entry which is preliminary data.</text>
</comment>
<evidence type="ECO:0000313" key="3">
    <source>
        <dbReference type="Proteomes" id="UP001221757"/>
    </source>
</evidence>
<dbReference type="Pfam" id="PF12770">
    <property type="entry name" value="CHAT"/>
    <property type="match status" value="1"/>
</dbReference>
<evidence type="ECO:0000313" key="2">
    <source>
        <dbReference type="EMBL" id="KAJ7692766.1"/>
    </source>
</evidence>
<sequence>MYTLRLRIKELVSWLMDSAEEQAPDATDQGPKKLSTLNLIGAAKILSEPLLWIQNSLLSGTFCLTCEYLPLYPAHSADPMSEVIDLRLYYESSLEEDRLLLATCNFAVGELLKACWLWNQVELHLAGQEEVCAKLSANLSISTKFREDPQNLDREIEHHRKALGLRATPHPECAVTLYNLANALQARFIQRGNDGDNDAAIEYYRAAVQDAPTHPASLLKEFVFSLHKRFELHGNLKDVNEAIGITEELLGTRPEQRRINLINLAQLLEVRFKHQPTALRDPNDIEKIIVLCREALGLQDNQDSTILLEKLAFALHQRFKLHGDIKDVNEAIGIAEELLGTRPEQRRINLINLVQLLEVRFKHQPTALRDPNDIDKIIVLRREALGLQDNQDSTSLLDKLVFALHQRFELHGDIEDVNEAIGITEELLGAHSAPHPQRFIDLVNLAQLLEVRFEHQPTALEDPNDIDKIIVFRREISGLQDDSYEQSKTLNLLGAALRARFAMRQDLNDLEDAIKCHREALAINSTLVSQPKRAGILANLAIAVHMRFRQHGDPKDLDELIELWREELQLTDQDPKRWKTFRDLGRVLEVRFDQRGDPNDLNESITLRKEALKLSSSPDSDRSEILHEVDLSLRRRFEHGENISDLDDAIALCREDLANCSHSELRHCLRNLADVLQMRFDHQRHTRDIDEAIKLYRRVPGNDDDTATLNNLSGAVQARFQQQGNPADIDEAIELCRKSLLLSSLSQSNRPRLSVNLGMALRTRFSQRGNARDLDEAIELHRQALQSQRTNDPDHSIILSNLADVLQLRFRERGRKRDIDEAIDLYGEAINTRSRHYQNRSTVIHNLAHALELRFQAAGELGDINNAIDHYNQALQIRMPPNPRRRSSLNGLAVALTDRFHQQHDAQDIDKAIGLCQEAFNSCPDSHPDRVRYLRNLGNCICYGAELRESPNNAVAMGISNLQEASTCAYSVALDRFSAATNWTKWATEYKHPSALDAYRARIHILPELAALSLNLKSRQEMLSKREITSLSSTSATCAIGLEAYNVAVEFLEASRSIFWSQALNLRSAVDDLASVSSDLAMNLRALSRQLEHASFRETAEDSSSVTHSQLMSAEAETTRCRKLNQDWEETIKVVRMLPGFEDFLRPKNIVSIRQAALSGPVVILLVTGSSSSALVVKPSEDVQHVPLPAINMEKLKLYSRLPRAILNQNPTIIKSERNRHWNLDSTARLEMEREDFINQNPDDILRTHLAELWDKLVKPVFRALGLQKSKNPPRLWWCPTGMFTFLPIHAAGTYDADGTDCVSDYVVSSYTPTLTALLNRPTAAKTEFKMTAVIEPNAPNCPRLPGTVKELVNIAKRVPKEWLTAICSGTRREVMDHLRGSSVAHFACHGTQDQRNPLDSGLMLSDGRLKVSQIMEQLGHDKSRTPMSLAFLSACETAKGDNITPDEAMHVAATLLFAGFHAVVATMWTIDDNDGPEVADTFYEYLFKDCTPHGNSSALHFSIAKLRKEPGMSFKRWVPFVHYGL</sequence>
<evidence type="ECO:0000259" key="1">
    <source>
        <dbReference type="Pfam" id="PF12770"/>
    </source>
</evidence>
<accession>A0AAD7GFW1</accession>